<dbReference type="Pfam" id="PF16116">
    <property type="entry name" value="DUF4832"/>
    <property type="match status" value="1"/>
</dbReference>
<dbReference type="Proteomes" id="UP000199153">
    <property type="component" value="Unassembled WGS sequence"/>
</dbReference>
<reference evidence="3 4" key="1">
    <citation type="submission" date="2016-10" db="EMBL/GenBank/DDBJ databases">
        <authorList>
            <person name="de Groot N.N."/>
        </authorList>
    </citation>
    <scope>NUCLEOTIDE SEQUENCE [LARGE SCALE GENOMIC DNA]</scope>
    <source>
        <strain evidence="3 4">DSM 17794</strain>
    </source>
</reference>
<dbReference type="STRING" id="287099.SAMN05660413_01385"/>
<dbReference type="EMBL" id="FOVL01000006">
    <property type="protein sequence ID" value="SFN50457.1"/>
    <property type="molecule type" value="Genomic_DNA"/>
</dbReference>
<dbReference type="Pfam" id="PF16173">
    <property type="entry name" value="DUF4874"/>
    <property type="match status" value="1"/>
</dbReference>
<evidence type="ECO:0000313" key="4">
    <source>
        <dbReference type="Proteomes" id="UP000199153"/>
    </source>
</evidence>
<feature type="domain" description="DUF4832" evidence="1">
    <location>
        <begin position="265"/>
        <end position="482"/>
    </location>
</feature>
<sequence>MKTFIKFFFLLLLIGCRTGEESNVPSKEKTFTESNEDFVNPERGFYRASRVSSSDYDFLSVDTLRRYRQETVSRGASYPSFNSLVFRYFILEDFVDQPISEEYLQAMQKDFDAAREAGVKLIPRFAYTVSPRPGDCPESSFCPPYGDAPKEIILKHIDQVAPILSENVDVIFTLQMGFIGIWGEQYYTDYFGDASSNADQGKLTDENWEDRIEVLKALLDATPEELMVQVRYPQIKQRAVYGIDAETSVDPLTKEEAFSGSHKARIGIHNDCLFASADDYGTYKDYGNSDTPARQDIETLKSYFAKDSKWVVIGGETCSDGYSPENDCAPGGMADEDLRLLHYTYLNADYNNEVNNDWVDDGCMDDIKKNLGYRLILDRAVIPENINISDEFDIELDFRNVGYASPVKERPVFLVLRANSGEKEVRLPLDTDIRFWTDSVNHEQTFDLPADLETGEYTVHLFLPDANESIADRPEYAIRLANEKMWDKNKGYNNLDFTINVNK</sequence>
<dbReference type="InterPro" id="IPR032267">
    <property type="entry name" value="DUF4832"/>
</dbReference>
<evidence type="ECO:0000259" key="1">
    <source>
        <dbReference type="Pfam" id="PF16116"/>
    </source>
</evidence>
<name>A0A1I4ZJX2_9FLAO</name>
<dbReference type="AlphaFoldDB" id="A0A1I4ZJX2"/>
<evidence type="ECO:0008006" key="5">
    <source>
        <dbReference type="Google" id="ProtNLM"/>
    </source>
</evidence>
<proteinExistence type="predicted"/>
<gene>
    <name evidence="3" type="ORF">SAMN05660413_01385</name>
</gene>
<feature type="domain" description="DUF4874" evidence="2">
    <location>
        <begin position="40"/>
        <end position="234"/>
    </location>
</feature>
<organism evidence="3 4">
    <name type="scientific">Salegentibacter flavus</name>
    <dbReference type="NCBI Taxonomy" id="287099"/>
    <lineage>
        <taxon>Bacteria</taxon>
        <taxon>Pseudomonadati</taxon>
        <taxon>Bacteroidota</taxon>
        <taxon>Flavobacteriia</taxon>
        <taxon>Flavobacteriales</taxon>
        <taxon>Flavobacteriaceae</taxon>
        <taxon>Salegentibacter</taxon>
    </lineage>
</organism>
<dbReference type="RefSeq" id="WP_093407558.1">
    <property type="nucleotide sequence ID" value="NZ_FOVL01000006.1"/>
</dbReference>
<dbReference type="OrthoDB" id="9760654at2"/>
<dbReference type="InterPro" id="IPR032379">
    <property type="entry name" value="DUF4874"/>
</dbReference>
<protein>
    <recommendedName>
        <fullName evidence="5">DUF4832 domain-containing protein</fullName>
    </recommendedName>
</protein>
<keyword evidence="4" id="KW-1185">Reference proteome</keyword>
<evidence type="ECO:0000259" key="2">
    <source>
        <dbReference type="Pfam" id="PF16173"/>
    </source>
</evidence>
<evidence type="ECO:0000313" key="3">
    <source>
        <dbReference type="EMBL" id="SFN50457.1"/>
    </source>
</evidence>
<accession>A0A1I4ZJX2</accession>